<keyword evidence="7" id="KW-0131">Cell cycle</keyword>
<keyword evidence="6 8" id="KW-0449">Lipoprotein</keyword>
<dbReference type="AlphaFoldDB" id="A0A5K7YWK4"/>
<dbReference type="InterPro" id="IPR006664">
    <property type="entry name" value="OMP_bac"/>
</dbReference>
<organism evidence="12 13">
    <name type="scientific">Desulfosarcina alkanivorans</name>
    <dbReference type="NCBI Taxonomy" id="571177"/>
    <lineage>
        <taxon>Bacteria</taxon>
        <taxon>Pseudomonadati</taxon>
        <taxon>Thermodesulfobacteriota</taxon>
        <taxon>Desulfobacteria</taxon>
        <taxon>Desulfobacterales</taxon>
        <taxon>Desulfosarcinaceae</taxon>
        <taxon>Desulfosarcina</taxon>
    </lineage>
</organism>
<dbReference type="OrthoDB" id="9809164at2"/>
<keyword evidence="9" id="KW-0175">Coiled coil</keyword>
<dbReference type="CDD" id="cd07185">
    <property type="entry name" value="OmpA_C-like"/>
    <property type="match status" value="1"/>
</dbReference>
<comment type="subcellular location">
    <subcellularLocation>
        <location evidence="8">Cell outer membrane</location>
        <topology evidence="8">Lipid-anchor</topology>
    </subcellularLocation>
</comment>
<evidence type="ECO:0000256" key="9">
    <source>
        <dbReference type="SAM" id="Coils"/>
    </source>
</evidence>
<dbReference type="InterPro" id="IPR050330">
    <property type="entry name" value="Bact_OuterMem_StrucFunc"/>
</dbReference>
<dbReference type="Proteomes" id="UP000427906">
    <property type="component" value="Chromosome"/>
</dbReference>
<dbReference type="PRINTS" id="PR01021">
    <property type="entry name" value="OMPADOMAIN"/>
</dbReference>
<evidence type="ECO:0000259" key="11">
    <source>
        <dbReference type="PROSITE" id="PS51123"/>
    </source>
</evidence>
<gene>
    <name evidence="8" type="primary">pal</name>
    <name evidence="12" type="ORF">DSCA_63590</name>
</gene>
<evidence type="ECO:0000256" key="4">
    <source>
        <dbReference type="ARBA" id="ARBA00023139"/>
    </source>
</evidence>
<dbReference type="GO" id="GO:0009279">
    <property type="term" value="C:cell outer membrane"/>
    <property type="evidence" value="ECO:0007669"/>
    <property type="project" value="UniProtKB-SubCell"/>
</dbReference>
<dbReference type="PANTHER" id="PTHR30329">
    <property type="entry name" value="STATOR ELEMENT OF FLAGELLAR MOTOR COMPLEX"/>
    <property type="match status" value="1"/>
</dbReference>
<keyword evidence="13" id="KW-1185">Reference proteome</keyword>
<dbReference type="InterPro" id="IPR006665">
    <property type="entry name" value="OmpA-like"/>
</dbReference>
<keyword evidence="1" id="KW-0132">Cell division</keyword>
<feature type="coiled-coil region" evidence="9">
    <location>
        <begin position="45"/>
        <end position="82"/>
    </location>
</feature>
<evidence type="ECO:0000256" key="2">
    <source>
        <dbReference type="ARBA" id="ARBA00022729"/>
    </source>
</evidence>
<keyword evidence="3 8" id="KW-0472">Membrane</keyword>
<evidence type="ECO:0000313" key="13">
    <source>
        <dbReference type="Proteomes" id="UP000427906"/>
    </source>
</evidence>
<dbReference type="EMBL" id="AP021874">
    <property type="protein sequence ID" value="BBO72429.1"/>
    <property type="molecule type" value="Genomic_DNA"/>
</dbReference>
<dbReference type="RefSeq" id="WP_155320128.1">
    <property type="nucleotide sequence ID" value="NZ_AP021874.1"/>
</dbReference>
<keyword evidence="5 8" id="KW-0998">Cell outer membrane</keyword>
<evidence type="ECO:0000256" key="7">
    <source>
        <dbReference type="ARBA" id="ARBA00023306"/>
    </source>
</evidence>
<feature type="signal peptide" evidence="10">
    <location>
        <begin position="1"/>
        <end position="25"/>
    </location>
</feature>
<keyword evidence="2 8" id="KW-0732">Signal</keyword>
<evidence type="ECO:0000256" key="10">
    <source>
        <dbReference type="SAM" id="SignalP"/>
    </source>
</evidence>
<evidence type="ECO:0000256" key="6">
    <source>
        <dbReference type="ARBA" id="ARBA00023288"/>
    </source>
</evidence>
<evidence type="ECO:0000256" key="5">
    <source>
        <dbReference type="ARBA" id="ARBA00023237"/>
    </source>
</evidence>
<evidence type="ECO:0000256" key="1">
    <source>
        <dbReference type="ARBA" id="ARBA00022618"/>
    </source>
</evidence>
<dbReference type="Pfam" id="PF00691">
    <property type="entry name" value="OmpA"/>
    <property type="match status" value="1"/>
</dbReference>
<feature type="chain" id="PRO_5024281286" description="Peptidoglycan-associated lipoprotein" evidence="10">
    <location>
        <begin position="26"/>
        <end position="199"/>
    </location>
</feature>
<name>A0A5K7YWK4_9BACT</name>
<proteinExistence type="inferred from homology"/>
<accession>A0A5K7YWK4</accession>
<evidence type="ECO:0000256" key="8">
    <source>
        <dbReference type="HAMAP-Rule" id="MF_02204"/>
    </source>
</evidence>
<evidence type="ECO:0000256" key="3">
    <source>
        <dbReference type="ARBA" id="ARBA00023136"/>
    </source>
</evidence>
<dbReference type="InterPro" id="IPR014169">
    <property type="entry name" value="Pal_lipo_C"/>
</dbReference>
<keyword evidence="4 8" id="KW-0564">Palmitate</keyword>
<reference evidence="12 13" key="1">
    <citation type="submission" date="2019-11" db="EMBL/GenBank/DDBJ databases">
        <title>Comparative genomics of hydrocarbon-degrading Desulfosarcina strains.</title>
        <authorList>
            <person name="Watanabe M."/>
            <person name="Kojima H."/>
            <person name="Fukui M."/>
        </authorList>
    </citation>
    <scope>NUCLEOTIDE SEQUENCE [LARGE SCALE GENOMIC DNA]</scope>
    <source>
        <strain evidence="12 13">PL12</strain>
    </source>
</reference>
<dbReference type="InterPro" id="IPR039001">
    <property type="entry name" value="Pal"/>
</dbReference>
<dbReference type="Gene3D" id="3.30.1330.60">
    <property type="entry name" value="OmpA-like domain"/>
    <property type="match status" value="1"/>
</dbReference>
<dbReference type="InterPro" id="IPR036737">
    <property type="entry name" value="OmpA-like_sf"/>
</dbReference>
<feature type="domain" description="OmpA-like" evidence="11">
    <location>
        <begin position="85"/>
        <end position="199"/>
    </location>
</feature>
<dbReference type="GO" id="GO:0051301">
    <property type="term" value="P:cell division"/>
    <property type="evidence" value="ECO:0007669"/>
    <property type="project" value="UniProtKB-KW"/>
</dbReference>
<dbReference type="NCBIfam" id="TIGR02802">
    <property type="entry name" value="Pal_lipo"/>
    <property type="match status" value="1"/>
</dbReference>
<comment type="similarity">
    <text evidence="8">Belongs to the Pal lipoprotein family.</text>
</comment>
<dbReference type="PANTHER" id="PTHR30329:SF21">
    <property type="entry name" value="LIPOPROTEIN YIAD-RELATED"/>
    <property type="match status" value="1"/>
</dbReference>
<dbReference type="SUPFAM" id="SSF103088">
    <property type="entry name" value="OmpA-like"/>
    <property type="match status" value="1"/>
</dbReference>
<protein>
    <recommendedName>
        <fullName evidence="8">Peptidoglycan-associated lipoprotein</fullName>
        <shortName evidence="8">PAL</shortName>
    </recommendedName>
</protein>
<dbReference type="KEGG" id="dalk:DSCA_63590"/>
<dbReference type="HAMAP" id="MF_02204">
    <property type="entry name" value="Pal"/>
    <property type="match status" value="1"/>
</dbReference>
<dbReference type="PROSITE" id="PS51123">
    <property type="entry name" value="OMPA_2"/>
    <property type="match status" value="1"/>
</dbReference>
<sequence length="199" mass="22632">MMKRKWIILAMLFVIPAMLFSVSCAKKTVVAEPSTTDTSAADEAARQAELEKQKELERQKQLEEERLAAERAEQLKADAMARDMMMAKNRFLNENVYFDFDNASLDYQAQELLKQKAMWLRDNPDANVVIEGHCDERGTNAYNLALGERRAESAKTFLVNLGISGTRLTTISYGEEKPVDMGQNEEAWAKNRRASFVLE</sequence>
<evidence type="ECO:0000313" key="12">
    <source>
        <dbReference type="EMBL" id="BBO72429.1"/>
    </source>
</evidence>
<dbReference type="PROSITE" id="PS51257">
    <property type="entry name" value="PROKAR_LIPOPROTEIN"/>
    <property type="match status" value="1"/>
</dbReference>